<dbReference type="PANTHER" id="PTHR24300:SF327">
    <property type="entry name" value="CYTOCHROME P450 2F2-RELATED"/>
    <property type="match status" value="1"/>
</dbReference>
<dbReference type="PANTHER" id="PTHR24300">
    <property type="entry name" value="CYTOCHROME P450 508A4-RELATED"/>
    <property type="match status" value="1"/>
</dbReference>
<keyword evidence="2" id="KW-0479">Metal-binding</keyword>
<evidence type="ECO:0000256" key="3">
    <source>
        <dbReference type="ARBA" id="ARBA00023004"/>
    </source>
</evidence>
<keyword evidence="6" id="KW-1185">Reference proteome</keyword>
<reference evidence="5" key="1">
    <citation type="journal article" date="2023" name="Science">
        <title>Genome structures resolve the early diversification of teleost fishes.</title>
        <authorList>
            <person name="Parey E."/>
            <person name="Louis A."/>
            <person name="Montfort J."/>
            <person name="Bouchez O."/>
            <person name="Roques C."/>
            <person name="Iampietro C."/>
            <person name="Lluch J."/>
            <person name="Castinel A."/>
            <person name="Donnadieu C."/>
            <person name="Desvignes T."/>
            <person name="Floi Bucao C."/>
            <person name="Jouanno E."/>
            <person name="Wen M."/>
            <person name="Mejri S."/>
            <person name="Dirks R."/>
            <person name="Jansen H."/>
            <person name="Henkel C."/>
            <person name="Chen W.J."/>
            <person name="Zahm M."/>
            <person name="Cabau C."/>
            <person name="Klopp C."/>
            <person name="Thompson A.W."/>
            <person name="Robinson-Rechavi M."/>
            <person name="Braasch I."/>
            <person name="Lecointre G."/>
            <person name="Bobe J."/>
            <person name="Postlethwait J.H."/>
            <person name="Berthelot C."/>
            <person name="Roest Crollius H."/>
            <person name="Guiguen Y."/>
        </authorList>
    </citation>
    <scope>NUCLEOTIDE SEQUENCE</scope>
    <source>
        <strain evidence="5">NC1722</strain>
    </source>
</reference>
<dbReference type="Pfam" id="PF00067">
    <property type="entry name" value="p450"/>
    <property type="match status" value="1"/>
</dbReference>
<evidence type="ECO:0000313" key="5">
    <source>
        <dbReference type="EMBL" id="KAJ8417896.1"/>
    </source>
</evidence>
<dbReference type="SUPFAM" id="SSF48264">
    <property type="entry name" value="Cytochrome P450"/>
    <property type="match status" value="1"/>
</dbReference>
<keyword evidence="3" id="KW-0408">Iron</keyword>
<keyword evidence="4" id="KW-0472">Membrane</keyword>
<keyword evidence="4" id="KW-1133">Transmembrane helix</keyword>
<comment type="caution">
    <text evidence="5">The sequence shown here is derived from an EMBL/GenBank/DDBJ whole genome shotgun (WGS) entry which is preliminary data.</text>
</comment>
<dbReference type="GO" id="GO:0006082">
    <property type="term" value="P:organic acid metabolic process"/>
    <property type="evidence" value="ECO:0007669"/>
    <property type="project" value="TreeGrafter"/>
</dbReference>
<dbReference type="InterPro" id="IPR036396">
    <property type="entry name" value="Cyt_P450_sf"/>
</dbReference>
<evidence type="ECO:0000256" key="4">
    <source>
        <dbReference type="SAM" id="Phobius"/>
    </source>
</evidence>
<dbReference type="Proteomes" id="UP001221898">
    <property type="component" value="Unassembled WGS sequence"/>
</dbReference>
<feature type="transmembrane region" description="Helical" evidence="4">
    <location>
        <begin position="48"/>
        <end position="67"/>
    </location>
</feature>
<sequence>MPYTQAMTHGAQSVANTVPLSVFHTTTKDTQLMDYDIPKGAECSRTTATMLGSLILLWFGFCLFFLLRTQRPQTFPPRPQPIPIFRNILHLNLENPINDLKKVE</sequence>
<keyword evidence="4" id="KW-0812">Transmembrane</keyword>
<gene>
    <name evidence="5" type="ORF">AAFF_G00227390</name>
</gene>
<proteinExistence type="inferred from homology"/>
<dbReference type="GO" id="GO:0016712">
    <property type="term" value="F:oxidoreductase activity, acting on paired donors, with incorporation or reduction of molecular oxygen, reduced flavin or flavoprotein as one donor, and incorporation of one atom of oxygen"/>
    <property type="evidence" value="ECO:0007669"/>
    <property type="project" value="TreeGrafter"/>
</dbReference>
<protein>
    <submittedName>
        <fullName evidence="5">Uncharacterized protein</fullName>
    </submittedName>
</protein>
<dbReference type="GO" id="GO:0020037">
    <property type="term" value="F:heme binding"/>
    <property type="evidence" value="ECO:0007669"/>
    <property type="project" value="InterPro"/>
</dbReference>
<name>A0AAD7X1P9_9TELE</name>
<dbReference type="InterPro" id="IPR001128">
    <property type="entry name" value="Cyt_P450"/>
</dbReference>
<evidence type="ECO:0000256" key="2">
    <source>
        <dbReference type="ARBA" id="ARBA00022723"/>
    </source>
</evidence>
<dbReference type="Gene3D" id="1.10.630.10">
    <property type="entry name" value="Cytochrome P450"/>
    <property type="match status" value="1"/>
</dbReference>
<dbReference type="AlphaFoldDB" id="A0AAD7X1P9"/>
<dbReference type="GO" id="GO:0005506">
    <property type="term" value="F:iron ion binding"/>
    <property type="evidence" value="ECO:0007669"/>
    <property type="project" value="InterPro"/>
</dbReference>
<comment type="similarity">
    <text evidence="1">Belongs to the cytochrome P450 family.</text>
</comment>
<dbReference type="InterPro" id="IPR050182">
    <property type="entry name" value="Cytochrome_P450_fam2"/>
</dbReference>
<organism evidence="5 6">
    <name type="scientific">Aldrovandia affinis</name>
    <dbReference type="NCBI Taxonomy" id="143900"/>
    <lineage>
        <taxon>Eukaryota</taxon>
        <taxon>Metazoa</taxon>
        <taxon>Chordata</taxon>
        <taxon>Craniata</taxon>
        <taxon>Vertebrata</taxon>
        <taxon>Euteleostomi</taxon>
        <taxon>Actinopterygii</taxon>
        <taxon>Neopterygii</taxon>
        <taxon>Teleostei</taxon>
        <taxon>Notacanthiformes</taxon>
        <taxon>Halosauridae</taxon>
        <taxon>Aldrovandia</taxon>
    </lineage>
</organism>
<evidence type="ECO:0000313" key="6">
    <source>
        <dbReference type="Proteomes" id="UP001221898"/>
    </source>
</evidence>
<dbReference type="EMBL" id="JAINUG010000003">
    <property type="protein sequence ID" value="KAJ8417896.1"/>
    <property type="molecule type" value="Genomic_DNA"/>
</dbReference>
<dbReference type="GO" id="GO:0006805">
    <property type="term" value="P:xenobiotic metabolic process"/>
    <property type="evidence" value="ECO:0007669"/>
    <property type="project" value="TreeGrafter"/>
</dbReference>
<evidence type="ECO:0000256" key="1">
    <source>
        <dbReference type="ARBA" id="ARBA00010617"/>
    </source>
</evidence>
<dbReference type="GO" id="GO:0005737">
    <property type="term" value="C:cytoplasm"/>
    <property type="evidence" value="ECO:0007669"/>
    <property type="project" value="TreeGrafter"/>
</dbReference>
<accession>A0AAD7X1P9</accession>